<dbReference type="Pfam" id="PF20152">
    <property type="entry name" value="DUF6534"/>
    <property type="match status" value="1"/>
</dbReference>
<reference evidence="3 4" key="1">
    <citation type="submission" date="2020-01" db="EMBL/GenBank/DDBJ databases">
        <authorList>
            <person name="Gupta K D."/>
        </authorList>
    </citation>
    <scope>NUCLEOTIDE SEQUENCE [LARGE SCALE GENOMIC DNA]</scope>
</reference>
<gene>
    <name evidence="3" type="ORF">AAE3_LOCUS5883</name>
</gene>
<feature type="transmembrane region" description="Helical" evidence="1">
    <location>
        <begin position="126"/>
        <end position="149"/>
    </location>
</feature>
<dbReference type="AlphaFoldDB" id="A0A8S0W5M7"/>
<name>A0A8S0W5M7_CYCAE</name>
<feature type="transmembrane region" description="Helical" evidence="1">
    <location>
        <begin position="55"/>
        <end position="79"/>
    </location>
</feature>
<evidence type="ECO:0000259" key="2">
    <source>
        <dbReference type="Pfam" id="PF20152"/>
    </source>
</evidence>
<feature type="transmembrane region" description="Helical" evidence="1">
    <location>
        <begin position="91"/>
        <end position="114"/>
    </location>
</feature>
<proteinExistence type="predicted"/>
<sequence>MVSSAATLDPTLPLDNSMGAMMIGVIVSAVLHGICLLQAFLYYQNYKKDVWYLKSLVILTVSFDAIHLAMISHAVYHYVVSYYHDEDQLRFLVWTVLMEALFTGVNGAVVQTFYTLRVWRLSKGNIILTGTILFLILATVGSGTAWVILSMQMETYDDLLKISPLTITINALSTAVDVAIAASLCIMLHNARTGFRKSDTIITKLIIFVVNTGV</sequence>
<keyword evidence="1" id="KW-1133">Transmembrane helix</keyword>
<feature type="transmembrane region" description="Helical" evidence="1">
    <location>
        <begin position="169"/>
        <end position="188"/>
    </location>
</feature>
<evidence type="ECO:0000313" key="4">
    <source>
        <dbReference type="Proteomes" id="UP000467700"/>
    </source>
</evidence>
<organism evidence="3 4">
    <name type="scientific">Cyclocybe aegerita</name>
    <name type="common">Black poplar mushroom</name>
    <name type="synonym">Agrocybe aegerita</name>
    <dbReference type="NCBI Taxonomy" id="1973307"/>
    <lineage>
        <taxon>Eukaryota</taxon>
        <taxon>Fungi</taxon>
        <taxon>Dikarya</taxon>
        <taxon>Basidiomycota</taxon>
        <taxon>Agaricomycotina</taxon>
        <taxon>Agaricomycetes</taxon>
        <taxon>Agaricomycetidae</taxon>
        <taxon>Agaricales</taxon>
        <taxon>Agaricineae</taxon>
        <taxon>Bolbitiaceae</taxon>
        <taxon>Cyclocybe</taxon>
    </lineage>
</organism>
<keyword evidence="1" id="KW-0812">Transmembrane</keyword>
<keyword evidence="4" id="KW-1185">Reference proteome</keyword>
<comment type="caution">
    <text evidence="3">The sequence shown here is derived from an EMBL/GenBank/DDBJ whole genome shotgun (WGS) entry which is preliminary data.</text>
</comment>
<dbReference type="PANTHER" id="PTHR40465:SF1">
    <property type="entry name" value="DUF6534 DOMAIN-CONTAINING PROTEIN"/>
    <property type="match status" value="1"/>
</dbReference>
<dbReference type="Proteomes" id="UP000467700">
    <property type="component" value="Unassembled WGS sequence"/>
</dbReference>
<dbReference type="PANTHER" id="PTHR40465">
    <property type="entry name" value="CHROMOSOME 1, WHOLE GENOME SHOTGUN SEQUENCE"/>
    <property type="match status" value="1"/>
</dbReference>
<evidence type="ECO:0000313" key="3">
    <source>
        <dbReference type="EMBL" id="CAA7263604.1"/>
    </source>
</evidence>
<keyword evidence="1" id="KW-0472">Membrane</keyword>
<evidence type="ECO:0000256" key="1">
    <source>
        <dbReference type="SAM" id="Phobius"/>
    </source>
</evidence>
<protein>
    <recommendedName>
        <fullName evidence="2">DUF6534 domain-containing protein</fullName>
    </recommendedName>
</protein>
<feature type="domain" description="DUF6534" evidence="2">
    <location>
        <begin position="173"/>
        <end position="214"/>
    </location>
</feature>
<feature type="transmembrane region" description="Helical" evidence="1">
    <location>
        <begin position="20"/>
        <end position="43"/>
    </location>
</feature>
<accession>A0A8S0W5M7</accession>
<dbReference type="InterPro" id="IPR045339">
    <property type="entry name" value="DUF6534"/>
</dbReference>
<dbReference type="EMBL" id="CACVBS010000040">
    <property type="protein sequence ID" value="CAA7263604.1"/>
    <property type="molecule type" value="Genomic_DNA"/>
</dbReference>
<dbReference type="OrthoDB" id="3263055at2759"/>